<keyword evidence="8" id="KW-1185">Reference proteome</keyword>
<accession>A0ABR1B127</accession>
<feature type="transmembrane region" description="Helical" evidence="6">
    <location>
        <begin position="157"/>
        <end position="174"/>
    </location>
</feature>
<organism evidence="7 8">
    <name type="scientific">Polyplax serrata</name>
    <name type="common">Common mouse louse</name>
    <dbReference type="NCBI Taxonomy" id="468196"/>
    <lineage>
        <taxon>Eukaryota</taxon>
        <taxon>Metazoa</taxon>
        <taxon>Ecdysozoa</taxon>
        <taxon>Arthropoda</taxon>
        <taxon>Hexapoda</taxon>
        <taxon>Insecta</taxon>
        <taxon>Pterygota</taxon>
        <taxon>Neoptera</taxon>
        <taxon>Paraneoptera</taxon>
        <taxon>Psocodea</taxon>
        <taxon>Troctomorpha</taxon>
        <taxon>Phthiraptera</taxon>
        <taxon>Anoplura</taxon>
        <taxon>Polyplacidae</taxon>
        <taxon>Polyplax</taxon>
    </lineage>
</organism>
<comment type="caution">
    <text evidence="7">The sequence shown here is derived from an EMBL/GenBank/DDBJ whole genome shotgun (WGS) entry which is preliminary data.</text>
</comment>
<name>A0ABR1B127_POLSC</name>
<evidence type="ECO:0000256" key="3">
    <source>
        <dbReference type="ARBA" id="ARBA00022692"/>
    </source>
</evidence>
<evidence type="ECO:0000256" key="6">
    <source>
        <dbReference type="RuleBase" id="RU363053"/>
    </source>
</evidence>
<dbReference type="PANTHER" id="PTHR11266">
    <property type="entry name" value="PEROXISOMAL MEMBRANE PROTEIN 2, PXMP2 MPV17"/>
    <property type="match status" value="1"/>
</dbReference>
<evidence type="ECO:0000256" key="5">
    <source>
        <dbReference type="ARBA" id="ARBA00023136"/>
    </source>
</evidence>
<keyword evidence="5 6" id="KW-0472">Membrane</keyword>
<dbReference type="Pfam" id="PF04117">
    <property type="entry name" value="Mpv17_PMP22"/>
    <property type="match status" value="1"/>
</dbReference>
<evidence type="ECO:0000313" key="8">
    <source>
        <dbReference type="Proteomes" id="UP001359485"/>
    </source>
</evidence>
<comment type="subcellular location">
    <subcellularLocation>
        <location evidence="1">Membrane</location>
        <topology evidence="1">Multi-pass membrane protein</topology>
    </subcellularLocation>
</comment>
<dbReference type="InterPro" id="IPR007248">
    <property type="entry name" value="Mpv17_PMP22"/>
</dbReference>
<feature type="transmembrane region" description="Helical" evidence="6">
    <location>
        <begin position="94"/>
        <end position="112"/>
    </location>
</feature>
<dbReference type="Proteomes" id="UP001359485">
    <property type="component" value="Unassembled WGS sequence"/>
</dbReference>
<evidence type="ECO:0008006" key="9">
    <source>
        <dbReference type="Google" id="ProtNLM"/>
    </source>
</evidence>
<dbReference type="EMBL" id="JAWJWF010000004">
    <property type="protein sequence ID" value="KAK6633200.1"/>
    <property type="molecule type" value="Genomic_DNA"/>
</dbReference>
<keyword evidence="4 6" id="KW-1133">Transmembrane helix</keyword>
<gene>
    <name evidence="7" type="ORF">RUM44_003801</name>
</gene>
<sequence length="195" mass="22821">MLVRTIKTLFQRYPRLSNSVVYGSLYVGAEFSQQVVTRKLMVKNSNIESLDFKALGRYVIMGSVINSNLLYTWYKWLDKRFTGTQYKIIIKKVLLDQFLMTPPLYLVFFVSMNLMEGRIDFFQECKEKFPKTFAISCLFWLPAQCVNFLYVPNQARVVYIGLCSFIWVNVLCWIKRSNIKSNSNDNASVMCSKEN</sequence>
<reference evidence="7 8" key="1">
    <citation type="submission" date="2023-09" db="EMBL/GenBank/DDBJ databases">
        <title>Genomes of two closely related lineages of the louse Polyplax serrata with different host specificities.</title>
        <authorList>
            <person name="Martinu J."/>
            <person name="Tarabai H."/>
            <person name="Stefka J."/>
            <person name="Hypsa V."/>
        </authorList>
    </citation>
    <scope>NUCLEOTIDE SEQUENCE [LARGE SCALE GENOMIC DNA]</scope>
    <source>
        <strain evidence="7">98ZLc_SE</strain>
    </source>
</reference>
<keyword evidence="3 6" id="KW-0812">Transmembrane</keyword>
<dbReference type="PANTHER" id="PTHR11266:SF85">
    <property type="entry name" value="MPV17-LIKE PROTEIN"/>
    <property type="match status" value="1"/>
</dbReference>
<protein>
    <recommendedName>
        <fullName evidence="9">Mpv17-like protein</fullName>
    </recommendedName>
</protein>
<evidence type="ECO:0000313" key="7">
    <source>
        <dbReference type="EMBL" id="KAK6633200.1"/>
    </source>
</evidence>
<evidence type="ECO:0000256" key="1">
    <source>
        <dbReference type="ARBA" id="ARBA00004141"/>
    </source>
</evidence>
<evidence type="ECO:0000256" key="2">
    <source>
        <dbReference type="ARBA" id="ARBA00006824"/>
    </source>
</evidence>
<evidence type="ECO:0000256" key="4">
    <source>
        <dbReference type="ARBA" id="ARBA00022989"/>
    </source>
</evidence>
<comment type="similarity">
    <text evidence="2 6">Belongs to the peroxisomal membrane protein PXMP2/4 family.</text>
</comment>
<proteinExistence type="inferred from homology"/>